<evidence type="ECO:0000313" key="2">
    <source>
        <dbReference type="EMBL" id="KAK4238310.1"/>
    </source>
</evidence>
<keyword evidence="1" id="KW-1133">Transmembrane helix</keyword>
<comment type="caution">
    <text evidence="2">The sequence shown here is derived from an EMBL/GenBank/DDBJ whole genome shotgun (WGS) entry which is preliminary data.</text>
</comment>
<evidence type="ECO:0000256" key="1">
    <source>
        <dbReference type="SAM" id="Phobius"/>
    </source>
</evidence>
<sequence length="238" mass="26423">MLLSVLVKLLDDADHRPQSGIRFSAELFALLSYPAIAAGHLLVRLAELPPAQRSHLFVVLLDLALPPQKGKSDALYFHIKTEPDADGTEDASLFDSWGGSGCGRPSITAFQHGVGIEGPTRAVQNFVVLVLWTLFAVFLIGERPEYCGWPWDRARWWLRTGWVGWLIFAVYCWCCLLLIALAAVGRSPGELACYARFFFSGTGGLPCLDLDEHLLRVWGRLRRRIEVFAGGPIDRDSA</sequence>
<reference evidence="2" key="2">
    <citation type="submission" date="2023-05" db="EMBL/GenBank/DDBJ databases">
        <authorList>
            <consortium name="Lawrence Berkeley National Laboratory"/>
            <person name="Steindorff A."/>
            <person name="Hensen N."/>
            <person name="Bonometti L."/>
            <person name="Westerberg I."/>
            <person name="Brannstrom I.O."/>
            <person name="Guillou S."/>
            <person name="Cros-Aarteil S."/>
            <person name="Calhoun S."/>
            <person name="Haridas S."/>
            <person name="Kuo A."/>
            <person name="Mondo S."/>
            <person name="Pangilinan J."/>
            <person name="Riley R."/>
            <person name="Labutti K."/>
            <person name="Andreopoulos B."/>
            <person name="Lipzen A."/>
            <person name="Chen C."/>
            <person name="Yanf M."/>
            <person name="Daum C."/>
            <person name="Ng V."/>
            <person name="Clum A."/>
            <person name="Ohm R."/>
            <person name="Martin F."/>
            <person name="Silar P."/>
            <person name="Natvig D."/>
            <person name="Lalanne C."/>
            <person name="Gautier V."/>
            <person name="Ament-Velasquez S.L."/>
            <person name="Kruys A."/>
            <person name="Hutchinson M.I."/>
            <person name="Powell A.J."/>
            <person name="Barry K."/>
            <person name="Miller A.N."/>
            <person name="Grigoriev I.V."/>
            <person name="Debuchy R."/>
            <person name="Gladieux P."/>
            <person name="Thoren M.H."/>
            <person name="Johannesson H."/>
        </authorList>
    </citation>
    <scope>NUCLEOTIDE SEQUENCE</scope>
    <source>
        <strain evidence="2">CBS 532.94</strain>
    </source>
</reference>
<organism evidence="2 3">
    <name type="scientific">Achaetomium macrosporum</name>
    <dbReference type="NCBI Taxonomy" id="79813"/>
    <lineage>
        <taxon>Eukaryota</taxon>
        <taxon>Fungi</taxon>
        <taxon>Dikarya</taxon>
        <taxon>Ascomycota</taxon>
        <taxon>Pezizomycotina</taxon>
        <taxon>Sordariomycetes</taxon>
        <taxon>Sordariomycetidae</taxon>
        <taxon>Sordariales</taxon>
        <taxon>Chaetomiaceae</taxon>
        <taxon>Achaetomium</taxon>
    </lineage>
</organism>
<evidence type="ECO:0000313" key="3">
    <source>
        <dbReference type="Proteomes" id="UP001303760"/>
    </source>
</evidence>
<protein>
    <submittedName>
        <fullName evidence="2">Uncharacterized protein</fullName>
    </submittedName>
</protein>
<dbReference type="AlphaFoldDB" id="A0AAN7HE33"/>
<keyword evidence="1" id="KW-0472">Membrane</keyword>
<reference evidence="2" key="1">
    <citation type="journal article" date="2023" name="Mol. Phylogenet. Evol.">
        <title>Genome-scale phylogeny and comparative genomics of the fungal order Sordariales.</title>
        <authorList>
            <person name="Hensen N."/>
            <person name="Bonometti L."/>
            <person name="Westerberg I."/>
            <person name="Brannstrom I.O."/>
            <person name="Guillou S."/>
            <person name="Cros-Aarteil S."/>
            <person name="Calhoun S."/>
            <person name="Haridas S."/>
            <person name="Kuo A."/>
            <person name="Mondo S."/>
            <person name="Pangilinan J."/>
            <person name="Riley R."/>
            <person name="LaButti K."/>
            <person name="Andreopoulos B."/>
            <person name="Lipzen A."/>
            <person name="Chen C."/>
            <person name="Yan M."/>
            <person name="Daum C."/>
            <person name="Ng V."/>
            <person name="Clum A."/>
            <person name="Steindorff A."/>
            <person name="Ohm R.A."/>
            <person name="Martin F."/>
            <person name="Silar P."/>
            <person name="Natvig D.O."/>
            <person name="Lalanne C."/>
            <person name="Gautier V."/>
            <person name="Ament-Velasquez S.L."/>
            <person name="Kruys A."/>
            <person name="Hutchinson M.I."/>
            <person name="Powell A.J."/>
            <person name="Barry K."/>
            <person name="Miller A.N."/>
            <person name="Grigoriev I.V."/>
            <person name="Debuchy R."/>
            <person name="Gladieux P."/>
            <person name="Hiltunen Thoren M."/>
            <person name="Johannesson H."/>
        </authorList>
    </citation>
    <scope>NUCLEOTIDE SEQUENCE</scope>
    <source>
        <strain evidence="2">CBS 532.94</strain>
    </source>
</reference>
<dbReference type="Proteomes" id="UP001303760">
    <property type="component" value="Unassembled WGS sequence"/>
</dbReference>
<keyword evidence="3" id="KW-1185">Reference proteome</keyword>
<proteinExistence type="predicted"/>
<dbReference type="EMBL" id="MU860100">
    <property type="protein sequence ID" value="KAK4238310.1"/>
    <property type="molecule type" value="Genomic_DNA"/>
</dbReference>
<name>A0AAN7HE33_9PEZI</name>
<gene>
    <name evidence="2" type="ORF">C8A03DRAFT_33653</name>
</gene>
<accession>A0AAN7HE33</accession>
<feature type="transmembrane region" description="Helical" evidence="1">
    <location>
        <begin position="122"/>
        <end position="141"/>
    </location>
</feature>
<keyword evidence="1" id="KW-0812">Transmembrane</keyword>
<feature type="transmembrane region" description="Helical" evidence="1">
    <location>
        <begin position="161"/>
        <end position="184"/>
    </location>
</feature>